<feature type="region of interest" description="Disordered" evidence="1">
    <location>
        <begin position="230"/>
        <end position="259"/>
    </location>
</feature>
<name>A0A1H7Y9F8_STRJI</name>
<dbReference type="EMBL" id="FOAZ01000027">
    <property type="protein sequence ID" value="SEM41829.1"/>
    <property type="molecule type" value="Genomic_DNA"/>
</dbReference>
<dbReference type="eggNOG" id="COG1877">
    <property type="taxonomic scope" value="Bacteria"/>
</dbReference>
<organism evidence="2 3">
    <name type="scientific">Streptacidiphilus jiangxiensis</name>
    <dbReference type="NCBI Taxonomy" id="235985"/>
    <lineage>
        <taxon>Bacteria</taxon>
        <taxon>Bacillati</taxon>
        <taxon>Actinomycetota</taxon>
        <taxon>Actinomycetes</taxon>
        <taxon>Kitasatosporales</taxon>
        <taxon>Streptomycetaceae</taxon>
        <taxon>Streptacidiphilus</taxon>
    </lineage>
</organism>
<dbReference type="Proteomes" id="UP000183015">
    <property type="component" value="Unassembled WGS sequence"/>
</dbReference>
<feature type="compositionally biased region" description="Pro residues" evidence="1">
    <location>
        <begin position="241"/>
        <end position="259"/>
    </location>
</feature>
<evidence type="ECO:0000313" key="2">
    <source>
        <dbReference type="EMBL" id="SEM41829.1"/>
    </source>
</evidence>
<sequence length="259" mass="27984">MTAPARLTCTDARGACGVCHGRAGVSAGARSAPAPPFGCNHPCPPTVEHNTDLTRSAYRVRPSAVRPHSVRPRSPHLTTVAPTPTKPLLYLDVDGVLNPVCPHPGSGYTRHLLLRSEVLLSATHGEWLRELAEVYELAWASTWEAWANQCIAPLLGLPPLPWVACGGFNSGARDGDFAPIVRHAAGRPFAWLDDLIPPRLLRRYADRSDVLLLPVEPGQGLRRRHVDRLLSRPPRAAHLSPGPPGSRPSEPAPSPRRPG</sequence>
<protein>
    <recommendedName>
        <fullName evidence="4">Secreted protein</fullName>
    </recommendedName>
</protein>
<dbReference type="STRING" id="235985.SAMN05414137_12731"/>
<accession>A0A1H7Y9F8</accession>
<keyword evidence="3" id="KW-1185">Reference proteome</keyword>
<evidence type="ECO:0000256" key="1">
    <source>
        <dbReference type="SAM" id="MobiDB-lite"/>
    </source>
</evidence>
<proteinExistence type="predicted"/>
<evidence type="ECO:0008006" key="4">
    <source>
        <dbReference type="Google" id="ProtNLM"/>
    </source>
</evidence>
<dbReference type="Pfam" id="PF18143">
    <property type="entry name" value="HAD_SAK_2"/>
    <property type="match status" value="1"/>
</dbReference>
<evidence type="ECO:0000313" key="3">
    <source>
        <dbReference type="Proteomes" id="UP000183015"/>
    </source>
</evidence>
<dbReference type="AlphaFoldDB" id="A0A1H7Y9F8"/>
<reference evidence="3" key="1">
    <citation type="submission" date="2016-10" db="EMBL/GenBank/DDBJ databases">
        <authorList>
            <person name="Varghese N."/>
        </authorList>
    </citation>
    <scope>NUCLEOTIDE SEQUENCE [LARGE SCALE GENOMIC DNA]</scope>
    <source>
        <strain evidence="3">DSM 45096 / BCRC 16803 / CGMCC 4.1857 / CIP 109030 / JCM 12277 / KCTC 19219 / NBRC 100920 / 33214</strain>
    </source>
</reference>
<gene>
    <name evidence="2" type="ORF">SAMN05414137_12731</name>
</gene>